<gene>
    <name evidence="2" type="ORF">GSBLH_T00000497001</name>
</gene>
<feature type="region of interest" description="Disordered" evidence="1">
    <location>
        <begin position="211"/>
        <end position="258"/>
    </location>
</feature>
<dbReference type="AlphaFoldDB" id="D8LWC9"/>
<feature type="region of interest" description="Disordered" evidence="1">
    <location>
        <begin position="403"/>
        <end position="436"/>
    </location>
</feature>
<dbReference type="Gene3D" id="1.25.40.180">
    <property type="match status" value="1"/>
</dbReference>
<protein>
    <submittedName>
        <fullName evidence="2">Uncharacterized protein</fullName>
    </submittedName>
</protein>
<feature type="compositionally biased region" description="Polar residues" evidence="1">
    <location>
        <begin position="78"/>
        <end position="94"/>
    </location>
</feature>
<dbReference type="EMBL" id="FN668638">
    <property type="protein sequence ID" value="CBK20118.2"/>
    <property type="molecule type" value="Genomic_DNA"/>
</dbReference>
<name>D8LWC9_BLAHO</name>
<dbReference type="RefSeq" id="XP_012894166.1">
    <property type="nucleotide sequence ID" value="XM_013038712.1"/>
</dbReference>
<keyword evidence="3" id="KW-1185">Reference proteome</keyword>
<feature type="compositionally biased region" description="Polar residues" evidence="1">
    <location>
        <begin position="184"/>
        <end position="194"/>
    </location>
</feature>
<dbReference type="OrthoDB" id="206657at2759"/>
<feature type="compositionally biased region" description="Basic and acidic residues" evidence="1">
    <location>
        <begin position="211"/>
        <end position="241"/>
    </location>
</feature>
<feature type="compositionally biased region" description="Polar residues" evidence="1">
    <location>
        <begin position="245"/>
        <end position="254"/>
    </location>
</feature>
<proteinExistence type="predicted"/>
<feature type="compositionally biased region" description="Gly residues" evidence="1">
    <location>
        <begin position="98"/>
        <end position="108"/>
    </location>
</feature>
<organism evidence="2">
    <name type="scientific">Blastocystis hominis</name>
    <dbReference type="NCBI Taxonomy" id="12968"/>
    <lineage>
        <taxon>Eukaryota</taxon>
        <taxon>Sar</taxon>
        <taxon>Stramenopiles</taxon>
        <taxon>Bigyra</taxon>
        <taxon>Opalozoa</taxon>
        <taxon>Opalinata</taxon>
        <taxon>Blastocystidae</taxon>
        <taxon>Blastocystis</taxon>
    </lineage>
</organism>
<dbReference type="GeneID" id="24917806"/>
<accession>D8LWC9</accession>
<evidence type="ECO:0000313" key="3">
    <source>
        <dbReference type="Proteomes" id="UP000008312"/>
    </source>
</evidence>
<dbReference type="InParanoid" id="D8LWC9"/>
<dbReference type="Proteomes" id="UP000008312">
    <property type="component" value="Unassembled WGS sequence"/>
</dbReference>
<evidence type="ECO:0000256" key="1">
    <source>
        <dbReference type="SAM" id="MobiDB-lite"/>
    </source>
</evidence>
<sequence length="613" mass="69773">MEVTMMNRVTVALAIVLDTVLNVWVVRIITIVVATMIEAEMEVIIVIKVICVFHCSLLDTMSEADSSADWRVKKPANPVNSASEEVNRENSPQNMGYRHGGSNYGHGSGSKYRYRPHAYDDDMGFNRDRDHYRDDESPRDYYSRPGGRSKYIPRARKQDSPSKPDSDKESRDPVNLNPPDYRPGQNQFSILNFDSSDENDSNLTLEQLKERAAKKNQERIEQTQKDLQARDHALQERRTKAPEPSGSSSGNQSAERAPKATFTVAWSVDLPASYSDVPAATLPENRVAQLAEALNQQLSAPKSKDLENMLEKAKKQDVFPLVVQILKLVLKRKEVSSKMAMTLGLFFKQIGDLVSSEMIEQALQRCYLDADSLESSKMEAVAANFDEIVKALDMHQLIKHVPSRESADAKVEKPEKPEKLEKSEKPEVKEAAKEEAAKPIKDEAKFLEILQTQAMGEELSEMVDQAGLEKDTRLMGVLLKFILGENDPMQLVLVEKREDGKMEVNFYHFLPFVADNYGLLIRNFWDGLQMDQHVELLNEMVRFWDSVGQPRGLLEALFYSAFENDLVYPDALEEWKDQESSALKKQADIRLSDTVFQIQEFLNSLEYEWRVCF</sequence>
<feature type="compositionally biased region" description="Basic and acidic residues" evidence="1">
    <location>
        <begin position="156"/>
        <end position="172"/>
    </location>
</feature>
<feature type="compositionally biased region" description="Basic and acidic residues" evidence="1">
    <location>
        <begin position="117"/>
        <end position="142"/>
    </location>
</feature>
<reference evidence="2" key="1">
    <citation type="submission" date="2010-02" db="EMBL/GenBank/DDBJ databases">
        <title>Sequencing and annotation of the Blastocystis hominis genome.</title>
        <authorList>
            <person name="Wincker P."/>
        </authorList>
    </citation>
    <scope>NUCLEOTIDE SEQUENCE</scope>
    <source>
        <strain evidence="2">Singapore isolate B</strain>
    </source>
</reference>
<evidence type="ECO:0000313" key="2">
    <source>
        <dbReference type="EMBL" id="CBK20118.2"/>
    </source>
</evidence>
<feature type="region of interest" description="Disordered" evidence="1">
    <location>
        <begin position="69"/>
        <end position="199"/>
    </location>
</feature>